<evidence type="ECO:0000256" key="1">
    <source>
        <dbReference type="ARBA" id="ARBA00022737"/>
    </source>
</evidence>
<evidence type="ECO:0000256" key="4">
    <source>
        <dbReference type="PROSITE-ProRule" id="PRU00339"/>
    </source>
</evidence>
<keyword evidence="1" id="KW-0677">Repeat</keyword>
<accession>A0A246HKJ8</accession>
<dbReference type="InterPro" id="IPR056412">
    <property type="entry name" value="Ig_CycH"/>
</dbReference>
<proteinExistence type="predicted"/>
<comment type="caution">
    <text evidence="9">The sequence shown here is derived from an EMBL/GenBank/DDBJ whole genome shotgun (WGS) entry which is preliminary data.</text>
</comment>
<dbReference type="PROSITE" id="PS50005">
    <property type="entry name" value="TPR"/>
    <property type="match status" value="1"/>
</dbReference>
<dbReference type="SMART" id="SM00028">
    <property type="entry name" value="TPR"/>
    <property type="match status" value="1"/>
</dbReference>
<dbReference type="InterPro" id="IPR019734">
    <property type="entry name" value="TPR_rpt"/>
</dbReference>
<evidence type="ECO:0000256" key="2">
    <source>
        <dbReference type="ARBA" id="ARBA00022748"/>
    </source>
</evidence>
<dbReference type="Pfam" id="PF23914">
    <property type="entry name" value="TPR_CcmH_CycH"/>
    <property type="match status" value="1"/>
</dbReference>
<sequence length="338" mass="35321">MVSLWMALGAAVVAAAVAALVLWPLRAGGQRRPFVIAMLALGLAGGALYLLVGTPDATERTAASDEPATLEDGVQALQQALAKDPQRADGWALLGRSQLALGKLDEATAAFDRAVRLAPDDPGVLVEAAQARAQAAPGKQFDDQALQWLRHANALAPESERAGWLIGIALRQRGQDAEAAAAWEALLPRLEPGAARALREQIAIARGNAGLPPMTETSAPAAAGNHALTVQVRFAPGTTPDPAMADATVFVIARAPDGPPMPIAVQKHPASQLPLRVTLGDGDSPMPTSTLSQVQEVEVIARLSRSGQANRQPDDLETTPVRVRLPHAGPVPLVFDRP</sequence>
<evidence type="ECO:0000256" key="6">
    <source>
        <dbReference type="SAM" id="Phobius"/>
    </source>
</evidence>
<organism evidence="9 10">
    <name type="scientific">Stenotrophomonas maltophilia</name>
    <name type="common">Pseudomonas maltophilia</name>
    <name type="synonym">Xanthomonas maltophilia</name>
    <dbReference type="NCBI Taxonomy" id="40324"/>
    <lineage>
        <taxon>Bacteria</taxon>
        <taxon>Pseudomonadati</taxon>
        <taxon>Pseudomonadota</taxon>
        <taxon>Gammaproteobacteria</taxon>
        <taxon>Lysobacterales</taxon>
        <taxon>Lysobacteraceae</taxon>
        <taxon>Stenotrophomonas</taxon>
        <taxon>Stenotrophomonas maltophilia group</taxon>
    </lineage>
</organism>
<dbReference type="OrthoDB" id="9776053at2"/>
<dbReference type="SUPFAM" id="SSF48452">
    <property type="entry name" value="TPR-like"/>
    <property type="match status" value="1"/>
</dbReference>
<keyword evidence="6" id="KW-1133">Transmembrane helix</keyword>
<keyword evidence="6" id="KW-0812">Transmembrane</keyword>
<evidence type="ECO:0000256" key="3">
    <source>
        <dbReference type="ARBA" id="ARBA00022803"/>
    </source>
</evidence>
<dbReference type="AlphaFoldDB" id="A0A246HKJ8"/>
<keyword evidence="6" id="KW-0472">Membrane</keyword>
<evidence type="ECO:0000259" key="8">
    <source>
        <dbReference type="Pfam" id="PF23914"/>
    </source>
</evidence>
<feature type="domain" description="Cytochrome c-type biogenesis protein H Ig-like" evidence="7">
    <location>
        <begin position="228"/>
        <end position="336"/>
    </location>
</feature>
<feature type="domain" description="Cytochrome c-type biogenesis protein H TPR" evidence="8">
    <location>
        <begin position="70"/>
        <end position="196"/>
    </location>
</feature>
<dbReference type="InterPro" id="IPR051263">
    <property type="entry name" value="C-type_cytochrome_biogenesis"/>
</dbReference>
<keyword evidence="3 4" id="KW-0802">TPR repeat</keyword>
<protein>
    <submittedName>
        <fullName evidence="9">Cytochrome C biogenesis protein</fullName>
    </submittedName>
</protein>
<gene>
    <name evidence="9" type="ORF">CEE60_15845</name>
</gene>
<dbReference type="PANTHER" id="PTHR47870:SF1">
    <property type="entry name" value="CYTOCHROME C-TYPE BIOGENESIS PROTEIN CCMH"/>
    <property type="match status" value="1"/>
</dbReference>
<dbReference type="InterPro" id="IPR056413">
    <property type="entry name" value="TPR_CcmH_CycH"/>
</dbReference>
<name>A0A246HKJ8_STEMA</name>
<dbReference type="GO" id="GO:0017004">
    <property type="term" value="P:cytochrome complex assembly"/>
    <property type="evidence" value="ECO:0007669"/>
    <property type="project" value="UniProtKB-KW"/>
</dbReference>
<keyword evidence="2" id="KW-0201">Cytochrome c-type biogenesis</keyword>
<dbReference type="Proteomes" id="UP000198157">
    <property type="component" value="Unassembled WGS sequence"/>
</dbReference>
<feature type="transmembrane region" description="Helical" evidence="6">
    <location>
        <begin position="6"/>
        <end position="25"/>
    </location>
</feature>
<dbReference type="InterPro" id="IPR011990">
    <property type="entry name" value="TPR-like_helical_dom_sf"/>
</dbReference>
<dbReference type="EMBL" id="NIVS01000043">
    <property type="protein sequence ID" value="OWQ51189.1"/>
    <property type="molecule type" value="Genomic_DNA"/>
</dbReference>
<evidence type="ECO:0000256" key="5">
    <source>
        <dbReference type="SAM" id="MobiDB-lite"/>
    </source>
</evidence>
<dbReference type="Gene3D" id="1.25.40.10">
    <property type="entry name" value="Tetratricopeptide repeat domain"/>
    <property type="match status" value="1"/>
</dbReference>
<feature type="region of interest" description="Disordered" evidence="5">
    <location>
        <begin position="304"/>
        <end position="323"/>
    </location>
</feature>
<evidence type="ECO:0000313" key="10">
    <source>
        <dbReference type="Proteomes" id="UP000198157"/>
    </source>
</evidence>
<feature type="transmembrane region" description="Helical" evidence="6">
    <location>
        <begin position="34"/>
        <end position="52"/>
    </location>
</feature>
<dbReference type="PANTHER" id="PTHR47870">
    <property type="entry name" value="CYTOCHROME C-TYPE BIOGENESIS PROTEIN CCMH"/>
    <property type="match status" value="1"/>
</dbReference>
<feature type="repeat" description="TPR" evidence="4">
    <location>
        <begin position="88"/>
        <end position="121"/>
    </location>
</feature>
<evidence type="ECO:0000259" key="7">
    <source>
        <dbReference type="Pfam" id="PF23892"/>
    </source>
</evidence>
<reference evidence="9 10" key="1">
    <citation type="submission" date="2017-06" db="EMBL/GenBank/DDBJ databases">
        <authorList>
            <person name="Kim H.J."/>
            <person name="Triplett B.A."/>
        </authorList>
    </citation>
    <scope>NUCLEOTIDE SEQUENCE [LARGE SCALE GENOMIC DNA]</scope>
    <source>
        <strain evidence="9 10">13146</strain>
    </source>
</reference>
<evidence type="ECO:0000313" key="9">
    <source>
        <dbReference type="EMBL" id="OWQ51189.1"/>
    </source>
</evidence>
<dbReference type="Pfam" id="PF23892">
    <property type="entry name" value="Ig_CycH"/>
    <property type="match status" value="1"/>
</dbReference>